<comment type="caution">
    <text evidence="2">The sequence shown here is derived from an EMBL/GenBank/DDBJ whole genome shotgun (WGS) entry which is preliminary data.</text>
</comment>
<dbReference type="PANTHER" id="PTHR43245">
    <property type="entry name" value="BIFUNCTIONAL POLYMYXIN RESISTANCE PROTEIN ARNA"/>
    <property type="match status" value="1"/>
</dbReference>
<dbReference type="RefSeq" id="WP_184202021.1">
    <property type="nucleotide sequence ID" value="NZ_JACHGW010000004.1"/>
</dbReference>
<dbReference type="Pfam" id="PF01370">
    <property type="entry name" value="Epimerase"/>
    <property type="match status" value="1"/>
</dbReference>
<dbReference type="AlphaFoldDB" id="A0A7W9STN7"/>
<dbReference type="Proteomes" id="UP000520814">
    <property type="component" value="Unassembled WGS sequence"/>
</dbReference>
<sequence>MKILLTGANSNVGRGMIPRLLAAGHTLVLSDINKLPEKEPFVGLEFVQADVQIGVGLERAAAGCDAILHLPAWHGIHWNAKTEADFWRLNVDGTFWMFQAAQSAGIKKVVFLSSQAWHGHYDKYGFTKRIGEELCEYNKQRHGIQYVAIRPADFTPYRDFLHFGTRLLYGGVDRQDVLDCIEASVAYTGSESFYVNAVKANAFTDDQTAGWEADPLATCEAIFPGSRALVEKYGLDITRRPHRSNAEESPLGWMPRRHFRSFLDELEWIERKKSIDEIRALGCDYAA</sequence>
<dbReference type="EMBL" id="JACHGW010000004">
    <property type="protein sequence ID" value="MBB6052631.1"/>
    <property type="molecule type" value="Genomic_DNA"/>
</dbReference>
<reference evidence="2 3" key="1">
    <citation type="submission" date="2020-08" db="EMBL/GenBank/DDBJ databases">
        <title>Genomic Encyclopedia of Type Strains, Phase IV (KMG-IV): sequencing the most valuable type-strain genomes for metagenomic binning, comparative biology and taxonomic classification.</title>
        <authorList>
            <person name="Goeker M."/>
        </authorList>
    </citation>
    <scope>NUCLEOTIDE SEQUENCE [LARGE SCALE GENOMIC DNA]</scope>
    <source>
        <strain evidence="2 3">DSM 23562</strain>
    </source>
</reference>
<dbReference type="InterPro" id="IPR050177">
    <property type="entry name" value="Lipid_A_modif_metabolic_enz"/>
</dbReference>
<evidence type="ECO:0000313" key="3">
    <source>
        <dbReference type="Proteomes" id="UP000520814"/>
    </source>
</evidence>
<dbReference type="InterPro" id="IPR036291">
    <property type="entry name" value="NAD(P)-bd_dom_sf"/>
</dbReference>
<accession>A0A7W9STN7</accession>
<feature type="domain" description="NAD-dependent epimerase/dehydratase" evidence="1">
    <location>
        <begin position="3"/>
        <end position="163"/>
    </location>
</feature>
<proteinExistence type="predicted"/>
<keyword evidence="3" id="KW-1185">Reference proteome</keyword>
<dbReference type="InterPro" id="IPR001509">
    <property type="entry name" value="Epimerase_deHydtase"/>
</dbReference>
<evidence type="ECO:0000259" key="1">
    <source>
        <dbReference type="Pfam" id="PF01370"/>
    </source>
</evidence>
<dbReference type="Gene3D" id="3.40.50.720">
    <property type="entry name" value="NAD(P)-binding Rossmann-like Domain"/>
    <property type="match status" value="1"/>
</dbReference>
<organism evidence="2 3">
    <name type="scientific">Armatimonas rosea</name>
    <dbReference type="NCBI Taxonomy" id="685828"/>
    <lineage>
        <taxon>Bacteria</taxon>
        <taxon>Bacillati</taxon>
        <taxon>Armatimonadota</taxon>
        <taxon>Armatimonadia</taxon>
        <taxon>Armatimonadales</taxon>
        <taxon>Armatimonadaceae</taxon>
        <taxon>Armatimonas</taxon>
    </lineage>
</organism>
<gene>
    <name evidence="2" type="ORF">HNQ39_004452</name>
</gene>
<name>A0A7W9STN7_ARMRO</name>
<dbReference type="SUPFAM" id="SSF51735">
    <property type="entry name" value="NAD(P)-binding Rossmann-fold domains"/>
    <property type="match status" value="1"/>
</dbReference>
<protein>
    <recommendedName>
        <fullName evidence="1">NAD-dependent epimerase/dehydratase domain-containing protein</fullName>
    </recommendedName>
</protein>
<evidence type="ECO:0000313" key="2">
    <source>
        <dbReference type="EMBL" id="MBB6052631.1"/>
    </source>
</evidence>